<reference evidence="1 2" key="1">
    <citation type="submission" date="2024-06" db="EMBL/GenBank/DDBJ databases">
        <title>Genomic Encyclopedia of Type Strains, Phase V (KMG-V): Genome sequencing to study the core and pangenomes of soil and plant-associated prokaryotes.</title>
        <authorList>
            <person name="Whitman W."/>
        </authorList>
    </citation>
    <scope>NUCLEOTIDE SEQUENCE [LARGE SCALE GENOMIC DNA]</scope>
    <source>
        <strain evidence="1 2">USDA 160</strain>
    </source>
</reference>
<evidence type="ECO:0008006" key="3">
    <source>
        <dbReference type="Google" id="ProtNLM"/>
    </source>
</evidence>
<dbReference type="Pfam" id="PF06823">
    <property type="entry name" value="DUF1236"/>
    <property type="match status" value="1"/>
</dbReference>
<evidence type="ECO:0000313" key="1">
    <source>
        <dbReference type="EMBL" id="MET4716251.1"/>
    </source>
</evidence>
<accession>A0ABV2RH34</accession>
<protein>
    <recommendedName>
        <fullName evidence="3">DUF1236 domain-containing protein</fullName>
    </recommendedName>
</protein>
<dbReference type="EMBL" id="JBEPTQ010000001">
    <property type="protein sequence ID" value="MET4716251.1"/>
    <property type="molecule type" value="Genomic_DNA"/>
</dbReference>
<sequence>MERKAALKKIITGSDLQLSDSFEIDGREMFTHACKVGLEGVVSKVRDSIYASGRGNNWIKKTCAQRETLTIAGFALDEGKWDGIYLARRKGDHLIYAGKVDHVVLQDGEIGAAIGGRHHDLAVYDGRARLESPEPTLLQDLPQCIRFATRRSRKRGFRIRRAKDCNNCDSLLRRNFLQPAHDTAAFQSRATRLSNVCLTATLRHRGLNCYAVTFSRRAFHRRNRNNALAQRLTAHQQPLERVDMKTRLAISLAAVSLLAASTAAFAQSTTEQGARDGARAGGDIGGPVGAMVGGTVGAAVGAGLEIPNAVLGGIPRDDSVVIHERVVVGEPLPPTVVLRPVPNYTEYRYAVVNDRRVIVEPRTRRVVKIID</sequence>
<evidence type="ECO:0000313" key="2">
    <source>
        <dbReference type="Proteomes" id="UP001549291"/>
    </source>
</evidence>
<name>A0ABV2RH34_BRAJP</name>
<keyword evidence="2" id="KW-1185">Reference proteome</keyword>
<dbReference type="InterPro" id="IPR009642">
    <property type="entry name" value="DUF1236"/>
</dbReference>
<dbReference type="Proteomes" id="UP001549291">
    <property type="component" value="Unassembled WGS sequence"/>
</dbReference>
<gene>
    <name evidence="1" type="ORF">ABIF63_000354</name>
</gene>
<comment type="caution">
    <text evidence="1">The sequence shown here is derived from an EMBL/GenBank/DDBJ whole genome shotgun (WGS) entry which is preliminary data.</text>
</comment>
<dbReference type="SUPFAM" id="SSF56091">
    <property type="entry name" value="DNA ligase/mRNA capping enzyme, catalytic domain"/>
    <property type="match status" value="1"/>
</dbReference>
<dbReference type="Gene3D" id="3.30.1490.70">
    <property type="match status" value="1"/>
</dbReference>
<proteinExistence type="predicted"/>
<organism evidence="1 2">
    <name type="scientific">Bradyrhizobium japonicum</name>
    <dbReference type="NCBI Taxonomy" id="375"/>
    <lineage>
        <taxon>Bacteria</taxon>
        <taxon>Pseudomonadati</taxon>
        <taxon>Pseudomonadota</taxon>
        <taxon>Alphaproteobacteria</taxon>
        <taxon>Hyphomicrobiales</taxon>
        <taxon>Nitrobacteraceae</taxon>
        <taxon>Bradyrhizobium</taxon>
    </lineage>
</organism>